<organism evidence="3 4">
    <name type="scientific">Marssonina brunnea f. sp. multigermtubi (strain MB_m1)</name>
    <name type="common">Marssonina leaf spot fungus</name>
    <dbReference type="NCBI Taxonomy" id="1072389"/>
    <lineage>
        <taxon>Eukaryota</taxon>
        <taxon>Fungi</taxon>
        <taxon>Dikarya</taxon>
        <taxon>Ascomycota</taxon>
        <taxon>Pezizomycotina</taxon>
        <taxon>Leotiomycetes</taxon>
        <taxon>Helotiales</taxon>
        <taxon>Drepanopezizaceae</taxon>
        <taxon>Drepanopeziza</taxon>
    </lineage>
</organism>
<accession>K1WI66</accession>
<proteinExistence type="predicted"/>
<dbReference type="InParanoid" id="K1WI66"/>
<feature type="transmembrane region" description="Helical" evidence="2">
    <location>
        <begin position="345"/>
        <end position="363"/>
    </location>
</feature>
<feature type="region of interest" description="Disordered" evidence="1">
    <location>
        <begin position="85"/>
        <end position="108"/>
    </location>
</feature>
<dbReference type="OrthoDB" id="10459488at2759"/>
<dbReference type="HOGENOM" id="CLU_522818_0_0_1"/>
<keyword evidence="2" id="KW-0812">Transmembrane</keyword>
<sequence length="521" mass="56629">MTTGQKLSRDDYLLLNSLLTAPPAVEYMSRHGGPEDYYRLHRQAILKSIGWLPLWTKEDPDGREAIDELIGAKLAAIWGARDLYDSGSTSESEPESQQQDQAQPQDHYQLSKSAIPLPERELLAAAVVPPPAPLPLEIEPRFVSQPAASPNPNRISKLLVASSTWIWLMPILCLIAPLLWYRESVVGFIHLCLQVGAALASTVWAVALAFFASKLTQAKNNGLTATNPVIQAPCHCPIATITQVVTSTETVLVPSSVPTSTVSIFITETLAAITSMETATVIVTIAGAVMTLDTPTLSLFSPVTVTETIMTHAGILSPPPPSPVSPKHTLDAGVFSLGNTLFQHILAIFPLHTLFSFSFSPFSPFLTHLGLTLIFAILALWTFLALFTIYSALKSIQARLFQTTTAARPGPPLGPAASEERSEENNDDALPLSDSDFHDNAESDGHDTTSELQSGGGGGGRIWRRRGSQQQQQQQQQDSERERERSAVEILADLRDVARLGYMELGDALSQDAPLERSRRT</sequence>
<reference evidence="3 4" key="1">
    <citation type="journal article" date="2012" name="BMC Genomics">
        <title>Sequencing the genome of Marssonina brunnea reveals fungus-poplar co-evolution.</title>
        <authorList>
            <person name="Zhu S."/>
            <person name="Cao Y.-Z."/>
            <person name="Jiang C."/>
            <person name="Tan B.-Y."/>
            <person name="Wang Z."/>
            <person name="Feng S."/>
            <person name="Zhang L."/>
            <person name="Su X.-H."/>
            <person name="Brejova B."/>
            <person name="Vinar T."/>
            <person name="Xu M."/>
            <person name="Wang M.-X."/>
            <person name="Zhang S.-G."/>
            <person name="Huang M.-R."/>
            <person name="Wu R."/>
            <person name="Zhou Y."/>
        </authorList>
    </citation>
    <scope>NUCLEOTIDE SEQUENCE [LARGE SCALE GENOMIC DNA]</scope>
    <source>
        <strain evidence="3 4">MB_m1</strain>
    </source>
</reference>
<dbReference type="EMBL" id="JH921456">
    <property type="protein sequence ID" value="EKD12536.1"/>
    <property type="molecule type" value="Genomic_DNA"/>
</dbReference>
<dbReference type="KEGG" id="mbe:MBM_09292"/>
<evidence type="ECO:0000313" key="3">
    <source>
        <dbReference type="EMBL" id="EKD12536.1"/>
    </source>
</evidence>
<feature type="compositionally biased region" description="Low complexity" evidence="1">
    <location>
        <begin position="468"/>
        <end position="477"/>
    </location>
</feature>
<keyword evidence="4" id="KW-1185">Reference proteome</keyword>
<feature type="compositionally biased region" description="Basic and acidic residues" evidence="1">
    <location>
        <begin position="435"/>
        <end position="449"/>
    </location>
</feature>
<evidence type="ECO:0000256" key="1">
    <source>
        <dbReference type="SAM" id="MobiDB-lite"/>
    </source>
</evidence>
<dbReference type="AlphaFoldDB" id="K1WI66"/>
<feature type="transmembrane region" description="Helical" evidence="2">
    <location>
        <begin position="158"/>
        <end position="181"/>
    </location>
</feature>
<name>K1WI66_MARBU</name>
<evidence type="ECO:0000313" key="4">
    <source>
        <dbReference type="Proteomes" id="UP000006753"/>
    </source>
</evidence>
<keyword evidence="2" id="KW-1133">Transmembrane helix</keyword>
<feature type="transmembrane region" description="Helical" evidence="2">
    <location>
        <begin position="187"/>
        <end position="211"/>
    </location>
</feature>
<feature type="compositionally biased region" description="Low complexity" evidence="1">
    <location>
        <begin position="85"/>
        <end position="106"/>
    </location>
</feature>
<protein>
    <submittedName>
        <fullName evidence="3">Uncharacterized protein</fullName>
    </submittedName>
</protein>
<feature type="region of interest" description="Disordered" evidence="1">
    <location>
        <begin position="405"/>
        <end position="487"/>
    </location>
</feature>
<feature type="compositionally biased region" description="Basic and acidic residues" evidence="1">
    <location>
        <begin position="478"/>
        <end position="487"/>
    </location>
</feature>
<keyword evidence="2" id="KW-0472">Membrane</keyword>
<evidence type="ECO:0000256" key="2">
    <source>
        <dbReference type="SAM" id="Phobius"/>
    </source>
</evidence>
<gene>
    <name evidence="3" type="ORF">MBM_09292</name>
</gene>
<dbReference type="Proteomes" id="UP000006753">
    <property type="component" value="Unassembled WGS sequence"/>
</dbReference>
<feature type="transmembrane region" description="Helical" evidence="2">
    <location>
        <begin position="369"/>
        <end position="393"/>
    </location>
</feature>